<dbReference type="OrthoDB" id="1413206at2"/>
<comment type="caution">
    <text evidence="1">The sequence shown here is derived from an EMBL/GenBank/DDBJ whole genome shotgun (WGS) entry which is preliminary data.</text>
</comment>
<accession>A0A4Q0XDB1</accession>
<evidence type="ECO:0000313" key="2">
    <source>
        <dbReference type="Proteomes" id="UP000289792"/>
    </source>
</evidence>
<gene>
    <name evidence="1" type="ORF">ESZ48_14025</name>
</gene>
<protein>
    <submittedName>
        <fullName evidence="1">Uncharacterized protein</fullName>
    </submittedName>
</protein>
<evidence type="ECO:0000313" key="1">
    <source>
        <dbReference type="EMBL" id="RXJ45932.1"/>
    </source>
</evidence>
<dbReference type="AlphaFoldDB" id="A0A4Q0XDB1"/>
<proteinExistence type="predicted"/>
<reference evidence="1 2" key="1">
    <citation type="submission" date="2019-01" db="EMBL/GenBank/DDBJ databases">
        <title>Genome sequence of the Antarctic species Gelidibacter gilvus ACAM 158(T).</title>
        <authorList>
            <person name="Bowman J.P."/>
        </authorList>
    </citation>
    <scope>NUCLEOTIDE SEQUENCE [LARGE SCALE GENOMIC DNA]</scope>
    <source>
        <strain evidence="1 2">IC158</strain>
    </source>
</reference>
<dbReference type="RefSeq" id="WP_129018134.1">
    <property type="nucleotide sequence ID" value="NZ_SDDZ01000009.1"/>
</dbReference>
<dbReference type="Proteomes" id="UP000289792">
    <property type="component" value="Unassembled WGS sequence"/>
</dbReference>
<keyword evidence="2" id="KW-1185">Reference proteome</keyword>
<dbReference type="EMBL" id="SDDZ01000009">
    <property type="protein sequence ID" value="RXJ45932.1"/>
    <property type="molecule type" value="Genomic_DNA"/>
</dbReference>
<sequence length="506" mass="59536">MIKVYLDWNIISSIKQGNLQELKSILEFKEKFLVPYSTSHIGDIFASHSESEVQKERIQKDLEYITSITDNNCFFNDGKGNIQLGFMNPIELYEERIDSQDLFRDFSIDKLFAPFDIDDDDEVIAPLITLLKGLLKSIPLDNTFKEAFKNPEITKEMEKMFPDLKDNLTFEGWFKTFGNMYNRLNDTEDYKGLREAVQKIGVNSSHFSQGKNPYDVIGDAYQKLGTNPFETNSDLVSSKNTPDWFNELSNEYILLDMHGYKQDKVKVDNKNKQTFRNTTDDAFHSAFASRCDFYITSDKKNIDKSKAIYKKFGVETCVMTPDEFTEYYNDFLDIHSFDEHLSNLIDVIKKGKGYYKFGNEYDEKGEPFSFVGFSNHYFFNFFNKVRICTSSSNGTFYLLTKEHPSRIYYIAYKEIENVLKMFVNHFGVDDNGKERYKTGEMNDYEWEGRKWTLDTIEVTIKRVNGWFQLYIYPMEEESKNIITKITKFFRKMFKSNNKNATRFFKT</sequence>
<organism evidence="1 2">
    <name type="scientific">Gelidibacter gilvus</name>
    <dbReference type="NCBI Taxonomy" id="59602"/>
    <lineage>
        <taxon>Bacteria</taxon>
        <taxon>Pseudomonadati</taxon>
        <taxon>Bacteroidota</taxon>
        <taxon>Flavobacteriia</taxon>
        <taxon>Flavobacteriales</taxon>
        <taxon>Flavobacteriaceae</taxon>
        <taxon>Gelidibacter</taxon>
    </lineage>
</organism>
<name>A0A4Q0XDB1_9FLAO</name>